<dbReference type="GO" id="GO:0032259">
    <property type="term" value="P:methylation"/>
    <property type="evidence" value="ECO:0007669"/>
    <property type="project" value="UniProtKB-KW"/>
</dbReference>
<comment type="catalytic activity">
    <reaction evidence="6">
        <text>a 5'-end (N(7)-methyl 5'-triphosphoguanosine)-(2'-O-methyl-ribonucleoside)-(ribonucleotide) in mRNA + S-adenosyl-L-methionine = a 5'-end (N(7)-methyl 5'-triphosphoguanosine)-(2'-O-methyl-ribonucleoside)-(2'-O-methyl-ribonucleotide) in mRNA + S-adenosyl-L-homocysteine + H(+)</text>
        <dbReference type="Rhea" id="RHEA:67024"/>
        <dbReference type="Rhea" id="RHEA-COMP:17169"/>
        <dbReference type="Rhea" id="RHEA-COMP:17170"/>
        <dbReference type="ChEBI" id="CHEBI:15378"/>
        <dbReference type="ChEBI" id="CHEBI:57856"/>
        <dbReference type="ChEBI" id="CHEBI:59789"/>
        <dbReference type="ChEBI" id="CHEBI:167612"/>
        <dbReference type="ChEBI" id="CHEBI:167614"/>
        <dbReference type="EC" id="2.1.1.296"/>
    </reaction>
</comment>
<accession>U6GDU5</accession>
<dbReference type="Pfam" id="PF01728">
    <property type="entry name" value="FtsJ"/>
    <property type="match status" value="1"/>
</dbReference>
<dbReference type="GO" id="GO:0120550">
    <property type="term" value="F:methyltransferase cap2 activity"/>
    <property type="evidence" value="ECO:0007669"/>
    <property type="project" value="UniProtKB-EC"/>
</dbReference>
<dbReference type="VEuPathDB" id="ToxoDB:EAH_00019410"/>
<feature type="region of interest" description="Disordered" evidence="7">
    <location>
        <begin position="1"/>
        <end position="43"/>
    </location>
</feature>
<protein>
    <recommendedName>
        <fullName evidence="2">Cap-specific mRNA (nucleoside-2'-O-)-methyltransferase 2</fullName>
        <ecNumber evidence="1">2.1.1.296</ecNumber>
    </recommendedName>
</protein>
<evidence type="ECO:0000256" key="4">
    <source>
        <dbReference type="ARBA" id="ARBA00022679"/>
    </source>
</evidence>
<dbReference type="PANTHER" id="PTHR16121">
    <property type="entry name" value="CAP-SPECIFIC MRNA (NUCLEOSIDE-2'-O-)-METHYLTRANSFERASE 1-RELATED"/>
    <property type="match status" value="1"/>
</dbReference>
<feature type="domain" description="Adrift-type SAM-dependent 2'-O-MTase" evidence="8">
    <location>
        <begin position="157"/>
        <end position="384"/>
    </location>
</feature>
<dbReference type="PANTHER" id="PTHR16121:SF2">
    <property type="entry name" value="CAP-SPECIFIC MRNA (NUCLEOSIDE-2'-O-)-METHYLTRANSFERASE 2"/>
    <property type="match status" value="1"/>
</dbReference>
<dbReference type="InterPro" id="IPR025807">
    <property type="entry name" value="Adrift-typ_MeTrfase"/>
</dbReference>
<evidence type="ECO:0000256" key="3">
    <source>
        <dbReference type="ARBA" id="ARBA00022603"/>
    </source>
</evidence>
<sequence length="1121" mass="122277">MDPLEWGGASGAPREVGAPREGASPNGGAPKRGPLKGEEGRGGSEGFDIEKHFVFTTSLLHLQFEGPVIPGSDPPCSHCKSKRLKCICYSVQLVGKTPGYASPELEAAVQRLEKSRSRLSFIAIEEWKGHTTKTDILKSVIPTIRKKVIDREGHGPELLINSWTKLYEILAQTPVIRPRLQHLQQQQQQQQQQQKQPKVFKSIHLCECPGGFVAATNHFVKTEATASLNPYFEGCNPLKALDDDEVYRHTERRWITSPDGSGNLCSKESIEYLWKQITRPIQQGIPPFGLADLVTSDGSFDVQHDPARQEELVSPLVYAGLVAALGLLQLQGSAVIKAYSLHSHHSVSVLAILSMCFSRVAVVKPLMSRSGNSELYLLGVGFRGIRSPLLRALSNAVDSFAPDKAIIPREWISDVGGALLQEFLSECRQCAEYFTLLQAEHLEASLAPIRFEDRLVPDKEFVRDWETFGFTNSTRGGSRERVQGLLEDRVRFHEVYTQLQQQREKAWLQHGGCSRALCLLTPQAGIEALLRCTYAPFEEVKTIGKNGRDGEAPAKTFIGDFFSLSDEGEDGETAAKEGVAMWLCLYEEDPEKQQQQQQQQRGAPDVAAFLNAFAAGALQGWNEQQQQQQQQQQQRVALVAVGVAVYFPYKLQISRFADDRRLAAVIELRRRLPFLLPFSTADYLLLESLPAALGRRLNPGQLPPSSSIDFLFALLQLQNPSAAAAAPSRASARAPGAAASGSSSLEPAAAAAAAAAAETPERCRRQYPVCVEVSCCCSSPTALPMQLMLRRFGCSCFVVLNPPLQQQQQQRVTREALEAATEKAGPILGCEEIDILKAFANGETPEFIKRQVQQRVASHLPEGGARLVSLDITGLQQWRRRAAEETRRQQQGDSSSTSSKTADSSSSSTTEERERETDIERQLQQQAQAAIHEEIAQAEIEAILMLLAQIIQAEAAAAAAAAASSSGETAAAAAAAAAGSPTTVNWGGLTAHWALQQFIKAKLFTDRAIYGWISSFNNRLLEQQQKELMHAMEALAAAAAAAAASQGAEAAGSTRDLAIAQKDSAYHLFVLSTNKNKEEEAANVGEWGSLAFDSVYTLSILAGALPSLSVHAADDIWRDNV</sequence>
<feature type="compositionally biased region" description="Low complexity" evidence="7">
    <location>
        <begin position="891"/>
        <end position="909"/>
    </location>
</feature>
<feature type="compositionally biased region" description="Basic and acidic residues" evidence="7">
    <location>
        <begin position="910"/>
        <end position="921"/>
    </location>
</feature>
<evidence type="ECO:0000259" key="8">
    <source>
        <dbReference type="PROSITE" id="PS51614"/>
    </source>
</evidence>
<dbReference type="SUPFAM" id="SSF53335">
    <property type="entry name" value="S-adenosyl-L-methionine-dependent methyltransferases"/>
    <property type="match status" value="1"/>
</dbReference>
<dbReference type="GO" id="GO:0005737">
    <property type="term" value="C:cytoplasm"/>
    <property type="evidence" value="ECO:0007669"/>
    <property type="project" value="TreeGrafter"/>
</dbReference>
<evidence type="ECO:0000256" key="5">
    <source>
        <dbReference type="ARBA" id="ARBA00022691"/>
    </source>
</evidence>
<gene>
    <name evidence="9" type="ORF">EAH_00019410</name>
</gene>
<evidence type="ECO:0000256" key="6">
    <source>
        <dbReference type="ARBA" id="ARBA00049477"/>
    </source>
</evidence>
<organism evidence="9 10">
    <name type="scientific">Eimeria acervulina</name>
    <name type="common">Coccidian parasite</name>
    <dbReference type="NCBI Taxonomy" id="5801"/>
    <lineage>
        <taxon>Eukaryota</taxon>
        <taxon>Sar</taxon>
        <taxon>Alveolata</taxon>
        <taxon>Apicomplexa</taxon>
        <taxon>Conoidasida</taxon>
        <taxon>Coccidia</taxon>
        <taxon>Eucoccidiorida</taxon>
        <taxon>Eimeriorina</taxon>
        <taxon>Eimeriidae</taxon>
        <taxon>Eimeria</taxon>
    </lineage>
</organism>
<dbReference type="EC" id="2.1.1.296" evidence="1"/>
<evidence type="ECO:0000313" key="10">
    <source>
        <dbReference type="Proteomes" id="UP000018050"/>
    </source>
</evidence>
<dbReference type="Proteomes" id="UP000018050">
    <property type="component" value="Unassembled WGS sequence"/>
</dbReference>
<dbReference type="Gene3D" id="3.40.50.12760">
    <property type="match status" value="1"/>
</dbReference>
<dbReference type="InterPro" id="IPR029063">
    <property type="entry name" value="SAM-dependent_MTases_sf"/>
</dbReference>
<reference evidence="9" key="2">
    <citation type="submission" date="2013-10" db="EMBL/GenBank/DDBJ databases">
        <authorList>
            <person name="Aslett M."/>
        </authorList>
    </citation>
    <scope>NUCLEOTIDE SEQUENCE</scope>
    <source>
        <strain evidence="9">Houghton</strain>
    </source>
</reference>
<dbReference type="EMBL" id="HG670451">
    <property type="protein sequence ID" value="CDI76744.1"/>
    <property type="molecule type" value="Genomic_DNA"/>
</dbReference>
<reference evidence="9" key="1">
    <citation type="submission" date="2013-10" db="EMBL/GenBank/DDBJ databases">
        <title>Genomic analysis of the causative agents of coccidiosis in chickens.</title>
        <authorList>
            <person name="Reid A.J."/>
            <person name="Blake D."/>
            <person name="Billington K."/>
            <person name="Browne H."/>
            <person name="Dunn M."/>
            <person name="Hung S."/>
            <person name="Kawahara F."/>
            <person name="Miranda-Saavedra D."/>
            <person name="Mourier T."/>
            <person name="Nagra H."/>
            <person name="Otto T.D."/>
            <person name="Rawlings N."/>
            <person name="Sanchez A."/>
            <person name="Sanders M."/>
            <person name="Subramaniam C."/>
            <person name="Tay Y."/>
            <person name="Dear P."/>
            <person name="Doerig C."/>
            <person name="Gruber A."/>
            <person name="Parkinson J."/>
            <person name="Shirley M."/>
            <person name="Wan K.L."/>
            <person name="Berriman M."/>
            <person name="Tomley F."/>
            <person name="Pain A."/>
        </authorList>
    </citation>
    <scope>NUCLEOTIDE SEQUENCE</scope>
    <source>
        <strain evidence="9">Houghton</strain>
    </source>
</reference>
<keyword evidence="4 9" id="KW-0808">Transferase</keyword>
<dbReference type="GO" id="GO:0004483">
    <property type="term" value="F:methyltransferase cap1 activity"/>
    <property type="evidence" value="ECO:0007669"/>
    <property type="project" value="TreeGrafter"/>
</dbReference>
<dbReference type="PROSITE" id="PS51614">
    <property type="entry name" value="SAM_MT_ADRIFT"/>
    <property type="match status" value="1"/>
</dbReference>
<dbReference type="AlphaFoldDB" id="U6GDU5"/>
<dbReference type="RefSeq" id="XP_013252770.1">
    <property type="nucleotide sequence ID" value="XM_013397316.1"/>
</dbReference>
<evidence type="ECO:0000256" key="1">
    <source>
        <dbReference type="ARBA" id="ARBA00012770"/>
    </source>
</evidence>
<dbReference type="InterPro" id="IPR050851">
    <property type="entry name" value="mRNA_Cap_2O-Ribose_MeTrfase"/>
</dbReference>
<proteinExistence type="predicted"/>
<dbReference type="GeneID" id="25270011"/>
<feature type="region of interest" description="Disordered" evidence="7">
    <location>
        <begin position="881"/>
        <end position="925"/>
    </location>
</feature>
<name>U6GDU5_EIMAC</name>
<evidence type="ECO:0000256" key="2">
    <source>
        <dbReference type="ARBA" id="ARBA00021134"/>
    </source>
</evidence>
<keyword evidence="5" id="KW-0949">S-adenosyl-L-methionine</keyword>
<dbReference type="InterPro" id="IPR002877">
    <property type="entry name" value="RNA_MeTrfase_FtsJ_dom"/>
</dbReference>
<keyword evidence="3 9" id="KW-0489">Methyltransferase</keyword>
<keyword evidence="10" id="KW-1185">Reference proteome</keyword>
<dbReference type="GO" id="GO:0006370">
    <property type="term" value="P:7-methylguanosine mRNA capping"/>
    <property type="evidence" value="ECO:0007669"/>
    <property type="project" value="TreeGrafter"/>
</dbReference>
<evidence type="ECO:0000256" key="7">
    <source>
        <dbReference type="SAM" id="MobiDB-lite"/>
    </source>
</evidence>
<dbReference type="OMA" id="QCAEYFT"/>
<dbReference type="OrthoDB" id="429597at2759"/>
<dbReference type="GO" id="GO:0005634">
    <property type="term" value="C:nucleus"/>
    <property type="evidence" value="ECO:0007669"/>
    <property type="project" value="UniProtKB-ARBA"/>
</dbReference>
<evidence type="ECO:0000313" key="9">
    <source>
        <dbReference type="EMBL" id="CDI76744.1"/>
    </source>
</evidence>
<feature type="compositionally biased region" description="Basic and acidic residues" evidence="7">
    <location>
        <begin position="881"/>
        <end position="890"/>
    </location>
</feature>